<dbReference type="RefSeq" id="WP_066973138.1">
    <property type="nucleotide sequence ID" value="NZ_LWMT01000248.1"/>
</dbReference>
<reference evidence="1 2" key="1">
    <citation type="submission" date="2016-04" db="EMBL/GenBank/DDBJ databases">
        <title>Genome sequence of Methanobrevibacter filiformis DSM 11501.</title>
        <authorList>
            <person name="Poehlein A."/>
            <person name="Seedorf H."/>
            <person name="Daniel R."/>
        </authorList>
    </citation>
    <scope>NUCLEOTIDE SEQUENCE [LARGE SCALE GENOMIC DNA]</scope>
    <source>
        <strain evidence="1 2">DSM 11501</strain>
    </source>
</reference>
<protein>
    <submittedName>
        <fullName evidence="1">Uncharacterized protein</fullName>
    </submittedName>
</protein>
<dbReference type="OrthoDB" id="77824at2157"/>
<accession>A0A166A2R5</accession>
<organism evidence="1 2">
    <name type="scientific">Methanobrevibacter filiformis</name>
    <dbReference type="NCBI Taxonomy" id="55758"/>
    <lineage>
        <taxon>Archaea</taxon>
        <taxon>Methanobacteriati</taxon>
        <taxon>Methanobacteriota</taxon>
        <taxon>Methanomada group</taxon>
        <taxon>Methanobacteria</taxon>
        <taxon>Methanobacteriales</taxon>
        <taxon>Methanobacteriaceae</taxon>
        <taxon>Methanobrevibacter</taxon>
    </lineage>
</organism>
<comment type="caution">
    <text evidence="1">The sequence shown here is derived from an EMBL/GenBank/DDBJ whole genome shotgun (WGS) entry which is preliminary data.</text>
</comment>
<dbReference type="PATRIC" id="fig|55758.3.peg.1633"/>
<gene>
    <name evidence="1" type="ORF">MBFIL_14460</name>
</gene>
<name>A0A166A2R5_9EURY</name>
<dbReference type="EMBL" id="LWMT01000248">
    <property type="protein sequence ID" value="KZX11488.1"/>
    <property type="molecule type" value="Genomic_DNA"/>
</dbReference>
<proteinExistence type="predicted"/>
<dbReference type="STRING" id="55758.MBFIL_14460"/>
<sequence length="68" mass="8299">MKNETILRIEAMDILVKKLGIVDAERFIDIIKKDNFNYTEWRKNLWKDKTLNEIYDDAVEDYNKKFNK</sequence>
<evidence type="ECO:0000313" key="1">
    <source>
        <dbReference type="EMBL" id="KZX11488.1"/>
    </source>
</evidence>
<evidence type="ECO:0000313" key="2">
    <source>
        <dbReference type="Proteomes" id="UP000077066"/>
    </source>
</evidence>
<keyword evidence="2" id="KW-1185">Reference proteome</keyword>
<dbReference type="AlphaFoldDB" id="A0A166A2R5"/>
<dbReference type="Proteomes" id="UP000077066">
    <property type="component" value="Unassembled WGS sequence"/>
</dbReference>